<dbReference type="UniPathway" id="UPA00142">
    <property type="reaction ID" value="UER00210"/>
</dbReference>
<evidence type="ECO:0000256" key="1">
    <source>
        <dbReference type="ARBA" id="ARBA00004965"/>
    </source>
</evidence>
<comment type="cofactor">
    <cofactor evidence="12 14">
        <name>Mg(2+)</name>
        <dbReference type="ChEBI" id="CHEBI:18420"/>
    </cofactor>
    <text evidence="12 14">Binds 1 Mg(2+) ion per subunit.</text>
</comment>
<dbReference type="InterPro" id="IPR014042">
    <property type="entry name" value="Glutathione_synthase_a-hlx"/>
</dbReference>
<dbReference type="Gene3D" id="3.30.1490.50">
    <property type="match status" value="1"/>
</dbReference>
<comment type="catalytic activity">
    <reaction evidence="11">
        <text>gamma-L-glutamyl-L-cysteine + glycine + ATP = glutathione + ADP + phosphate + H(+)</text>
        <dbReference type="Rhea" id="RHEA:13557"/>
        <dbReference type="ChEBI" id="CHEBI:15378"/>
        <dbReference type="ChEBI" id="CHEBI:30616"/>
        <dbReference type="ChEBI" id="CHEBI:43474"/>
        <dbReference type="ChEBI" id="CHEBI:57305"/>
        <dbReference type="ChEBI" id="CHEBI:57925"/>
        <dbReference type="ChEBI" id="CHEBI:58173"/>
        <dbReference type="ChEBI" id="CHEBI:456216"/>
        <dbReference type="EC" id="6.3.2.3"/>
    </reaction>
    <physiologicalReaction direction="left-to-right" evidence="11">
        <dbReference type="Rhea" id="RHEA:13558"/>
    </physiologicalReaction>
</comment>
<dbReference type="SUPFAM" id="SSF52440">
    <property type="entry name" value="PreATP-grasp domain"/>
    <property type="match status" value="1"/>
</dbReference>
<evidence type="ECO:0000313" key="17">
    <source>
        <dbReference type="EMBL" id="RNA00504.1"/>
    </source>
</evidence>
<evidence type="ECO:0000256" key="4">
    <source>
        <dbReference type="ARBA" id="ARBA00020821"/>
    </source>
</evidence>
<dbReference type="GO" id="GO:0005829">
    <property type="term" value="C:cytosol"/>
    <property type="evidence" value="ECO:0007669"/>
    <property type="project" value="TreeGrafter"/>
</dbReference>
<dbReference type="STRING" id="10195.A0A3M7PNF4"/>
<keyword evidence="10 12" id="KW-0460">Magnesium</keyword>
<comment type="caution">
    <text evidence="17">The sequence shown here is derived from an EMBL/GenBank/DDBJ whole genome shotgun (WGS) entry which is preliminary data.</text>
</comment>
<feature type="binding site" evidence="14">
    <location>
        <position position="198"/>
    </location>
    <ligand>
        <name>Mg(2+)</name>
        <dbReference type="ChEBI" id="CHEBI:18420"/>
    </ligand>
</feature>
<gene>
    <name evidence="17" type="ORF">BpHYR1_028130</name>
</gene>
<dbReference type="Pfam" id="PF03199">
    <property type="entry name" value="GSH_synthase"/>
    <property type="match status" value="1"/>
</dbReference>
<organism evidence="17 18">
    <name type="scientific">Brachionus plicatilis</name>
    <name type="common">Marine rotifer</name>
    <name type="synonym">Brachionus muelleri</name>
    <dbReference type="NCBI Taxonomy" id="10195"/>
    <lineage>
        <taxon>Eukaryota</taxon>
        <taxon>Metazoa</taxon>
        <taxon>Spiralia</taxon>
        <taxon>Gnathifera</taxon>
        <taxon>Rotifera</taxon>
        <taxon>Eurotatoria</taxon>
        <taxon>Monogononta</taxon>
        <taxon>Pseudotrocha</taxon>
        <taxon>Ploima</taxon>
        <taxon>Brachionidae</taxon>
        <taxon>Brachionus</taxon>
    </lineage>
</organism>
<dbReference type="NCBIfam" id="TIGR01986">
    <property type="entry name" value="glut_syn_euk"/>
    <property type="match status" value="1"/>
</dbReference>
<keyword evidence="9 12" id="KW-0067">ATP-binding</keyword>
<evidence type="ECO:0000256" key="9">
    <source>
        <dbReference type="ARBA" id="ARBA00022840"/>
    </source>
</evidence>
<dbReference type="GO" id="GO:0004363">
    <property type="term" value="F:glutathione synthase activity"/>
    <property type="evidence" value="ECO:0007669"/>
    <property type="project" value="UniProtKB-UniRule"/>
</dbReference>
<evidence type="ECO:0000256" key="5">
    <source>
        <dbReference type="ARBA" id="ARBA00022598"/>
    </source>
</evidence>
<evidence type="ECO:0000256" key="2">
    <source>
        <dbReference type="ARBA" id="ARBA00010385"/>
    </source>
</evidence>
<comment type="pathway">
    <text evidence="1 12">Sulfur metabolism; glutathione biosynthesis; glutathione from L-cysteine and L-glutamate: step 2/2.</text>
</comment>
<dbReference type="OrthoDB" id="2020073at2759"/>
<dbReference type="Gene3D" id="1.10.1080.10">
    <property type="entry name" value="Glutathione Synthetase, Chain A, domain 3"/>
    <property type="match status" value="1"/>
</dbReference>
<proteinExistence type="inferred from homology"/>
<feature type="binding site" evidence="13">
    <location>
        <begin position="412"/>
        <end position="421"/>
    </location>
    <ligand>
        <name>ATP</name>
        <dbReference type="ChEBI" id="CHEBI:30616"/>
    </ligand>
</feature>
<evidence type="ECO:0000256" key="8">
    <source>
        <dbReference type="ARBA" id="ARBA00022741"/>
    </source>
</evidence>
<evidence type="ECO:0000256" key="13">
    <source>
        <dbReference type="PIRSR" id="PIRSR001558-1"/>
    </source>
</evidence>
<comment type="similarity">
    <text evidence="2 12">Belongs to the eukaryotic GSH synthase family.</text>
</comment>
<feature type="region of interest" description="Disordered" evidence="15">
    <location>
        <begin position="1"/>
        <end position="26"/>
    </location>
</feature>
<evidence type="ECO:0000256" key="3">
    <source>
        <dbReference type="ARBA" id="ARBA00012214"/>
    </source>
</evidence>
<dbReference type="SUPFAM" id="SSF56059">
    <property type="entry name" value="Glutathione synthetase ATP-binding domain-like"/>
    <property type="match status" value="1"/>
</dbReference>
<dbReference type="InterPro" id="IPR004887">
    <property type="entry name" value="GSH_synth_subst-bd"/>
</dbReference>
<keyword evidence="5 12" id="KW-0436">Ligase</keyword>
<dbReference type="InterPro" id="IPR037013">
    <property type="entry name" value="GSH-S_sub-bd_sf"/>
</dbReference>
<dbReference type="Gene3D" id="3.30.470.20">
    <property type="entry name" value="ATP-grasp fold, B domain"/>
    <property type="match status" value="1"/>
</dbReference>
<dbReference type="EMBL" id="REGN01009714">
    <property type="protein sequence ID" value="RNA00504.1"/>
    <property type="molecule type" value="Genomic_DNA"/>
</dbReference>
<keyword evidence="8 12" id="KW-0547">Nucleotide-binding</keyword>
<sequence length="551" mass="63671">MSVEYTNGNINGNTNENKNGKTNGNTNGIINGAKYAKLYDSRRFITNNLVNRLEEKLTSSKLEQFKINKIIENAIHWCLVNGFVLVPKSRKQEELMVVTYLPFTLFPTPFNKNHFEQVIDLQPHVNELINKISNNDDFMQKSFKNLTVIDNFLENLWCLYNKAKDEGYNQKINFSILRTDYMLHQGDEDISMKQVEINTIAAGFGYVSTKATMLHREILKWTENFDALKRLPHNEPVVKMAQGFAEAWRLYNVKNSIVLFLVLDIEINIADQRHLEYEIQKQEPLIEVHRCTLAELNKYGHLGEDKTLYFDDKEISIVYFRAGYDPSHFKSQVEWDTLYRIEISKAIKCPNIGTFLAGMKKIQESISIEENLEIFCKSNKNLLKSFFAEFFLLNTSENIEKVLENPENYVLKPQREGGGNNFYNQEIVSILNRIKSIETCLNGNVNGKKIMEDRYNKDFYIVMEYLRPLISHNYIISSKYQQKLYETGKQGTLEKKKITNELGVYGVLVKNGDEIVMNETCGYCLRSKLAEDNEAGVMCGSGALDSVYLVD</sequence>
<feature type="domain" description="Glutathione synthase substrate-binding" evidence="16">
    <location>
        <begin position="257"/>
        <end position="357"/>
    </location>
</feature>
<dbReference type="EC" id="6.3.2.3" evidence="3 12"/>
<keyword evidence="7 12" id="KW-0479">Metal-binding</keyword>
<dbReference type="InterPro" id="IPR014709">
    <property type="entry name" value="Glutathione_synthase_C_euk"/>
</dbReference>
<feature type="binding site" evidence="13">
    <location>
        <position position="196"/>
    </location>
    <ligand>
        <name>ATP</name>
        <dbReference type="ChEBI" id="CHEBI:30616"/>
    </ligand>
</feature>
<dbReference type="Gene3D" id="3.40.50.1760">
    <property type="entry name" value="Glutathione synthase, substrate-binding domain superfamily, eukaryotic"/>
    <property type="match status" value="1"/>
</dbReference>
<feature type="binding site" evidence="14">
    <location>
        <position position="416"/>
    </location>
    <ligand>
        <name>Mg(2+)</name>
        <dbReference type="ChEBI" id="CHEBI:18420"/>
    </ligand>
</feature>
<feature type="binding site" evidence="14">
    <location>
        <position position="196"/>
    </location>
    <ligand>
        <name>Mg(2+)</name>
        <dbReference type="ChEBI" id="CHEBI:18420"/>
    </ligand>
</feature>
<dbReference type="PANTHER" id="PTHR11130:SF0">
    <property type="entry name" value="GLUTATHIONE SYNTHETASE"/>
    <property type="match status" value="1"/>
</dbReference>
<evidence type="ECO:0000256" key="10">
    <source>
        <dbReference type="ARBA" id="ARBA00022842"/>
    </source>
</evidence>
<feature type="binding site" evidence="13">
    <location>
        <position position="528"/>
    </location>
    <ligand>
        <name>ATP</name>
        <dbReference type="ChEBI" id="CHEBI:30616"/>
    </ligand>
</feature>
<feature type="binding site" evidence="13">
    <location>
        <position position="272"/>
    </location>
    <ligand>
        <name>substrate</name>
    </ligand>
</feature>
<feature type="binding site" evidence="13">
    <location>
        <position position="423"/>
    </location>
    <ligand>
        <name>ATP</name>
        <dbReference type="ChEBI" id="CHEBI:30616"/>
    </ligand>
</feature>
<dbReference type="GO" id="GO:0000287">
    <property type="term" value="F:magnesium ion binding"/>
    <property type="evidence" value="ECO:0007669"/>
    <property type="project" value="UniProtKB-UniRule"/>
</dbReference>
<dbReference type="PIRSF" id="PIRSF001558">
    <property type="entry name" value="GSHase"/>
    <property type="match status" value="1"/>
</dbReference>
<dbReference type="Gene3D" id="3.30.1490.80">
    <property type="match status" value="1"/>
</dbReference>
<evidence type="ECO:0000259" key="16">
    <source>
        <dbReference type="Pfam" id="PF03199"/>
    </source>
</evidence>
<keyword evidence="6 12" id="KW-0317">Glutathione biosynthesis</keyword>
<dbReference type="GO" id="GO:0005524">
    <property type="term" value="F:ATP binding"/>
    <property type="evidence" value="ECO:0007669"/>
    <property type="project" value="UniProtKB-UniRule"/>
</dbReference>
<reference evidence="17 18" key="1">
    <citation type="journal article" date="2018" name="Sci. Rep.">
        <title>Genomic signatures of local adaptation to the degree of environmental predictability in rotifers.</title>
        <authorList>
            <person name="Franch-Gras L."/>
            <person name="Hahn C."/>
            <person name="Garcia-Roger E.M."/>
            <person name="Carmona M.J."/>
            <person name="Serra M."/>
            <person name="Gomez A."/>
        </authorList>
    </citation>
    <scope>NUCLEOTIDE SEQUENCE [LARGE SCALE GENOMIC DNA]</scope>
    <source>
        <strain evidence="17">HYR1</strain>
    </source>
</reference>
<evidence type="ECO:0000313" key="18">
    <source>
        <dbReference type="Proteomes" id="UP000276133"/>
    </source>
</evidence>
<evidence type="ECO:0000256" key="11">
    <source>
        <dbReference type="ARBA" id="ARBA00048871"/>
    </source>
</evidence>
<accession>A0A3M7PNF4</accession>
<feature type="binding site" evidence="13">
    <location>
        <position position="360"/>
    </location>
    <ligand>
        <name>ATP</name>
        <dbReference type="ChEBI" id="CHEBI:30616"/>
    </ligand>
</feature>
<feature type="binding site" evidence="13">
    <location>
        <position position="526"/>
    </location>
    <ligand>
        <name>substrate</name>
    </ligand>
</feature>
<dbReference type="AlphaFoldDB" id="A0A3M7PNF4"/>
<dbReference type="InterPro" id="IPR005615">
    <property type="entry name" value="Glutathione_synthase"/>
</dbReference>
<evidence type="ECO:0000256" key="7">
    <source>
        <dbReference type="ARBA" id="ARBA00022723"/>
    </source>
</evidence>
<evidence type="ECO:0000256" key="12">
    <source>
        <dbReference type="PIRNR" id="PIRNR001558"/>
    </source>
</evidence>
<feature type="binding site" evidence="13">
    <location>
        <position position="534"/>
    </location>
    <ligand>
        <name>ATP</name>
        <dbReference type="ChEBI" id="CHEBI:30616"/>
    </ligand>
</feature>
<dbReference type="InterPro" id="IPR014049">
    <property type="entry name" value="Glutathione_synthase_N_euk"/>
</dbReference>
<feature type="binding site" evidence="13">
    <location>
        <position position="178"/>
    </location>
    <ligand>
        <name>substrate</name>
    </ligand>
</feature>
<dbReference type="PANTHER" id="PTHR11130">
    <property type="entry name" value="GLUTATHIONE SYNTHETASE"/>
    <property type="match status" value="1"/>
</dbReference>
<feature type="binding site" evidence="13">
    <location>
        <position position="501"/>
    </location>
    <ligand>
        <name>ATP</name>
        <dbReference type="ChEBI" id="CHEBI:30616"/>
    </ligand>
</feature>
<evidence type="ECO:0000256" key="14">
    <source>
        <dbReference type="PIRSR" id="PIRSR001558-2"/>
    </source>
</evidence>
<dbReference type="Proteomes" id="UP000276133">
    <property type="component" value="Unassembled WGS sequence"/>
</dbReference>
<dbReference type="InterPro" id="IPR016185">
    <property type="entry name" value="PreATP-grasp_dom_sf"/>
</dbReference>
<dbReference type="Pfam" id="PF03917">
    <property type="entry name" value="GSH_synth_ATP"/>
    <property type="match status" value="1"/>
</dbReference>
<name>A0A3M7PNF4_BRAPC</name>
<protein>
    <recommendedName>
        <fullName evidence="4 12">Glutathione synthetase</fullName>
        <shortName evidence="12">GSH-S</shortName>
        <ecNumber evidence="3 12">6.3.2.3</ecNumber>
    </recommendedName>
</protein>
<keyword evidence="18" id="KW-1185">Reference proteome</keyword>
<evidence type="ECO:0000256" key="6">
    <source>
        <dbReference type="ARBA" id="ARBA00022684"/>
    </source>
</evidence>
<dbReference type="GO" id="GO:0043295">
    <property type="term" value="F:glutathione binding"/>
    <property type="evidence" value="ECO:0007669"/>
    <property type="project" value="UniProtKB-UniRule"/>
</dbReference>
<evidence type="ECO:0000256" key="15">
    <source>
        <dbReference type="SAM" id="MobiDB-lite"/>
    </source>
</evidence>